<organism evidence="1">
    <name type="scientific">Cupriavidus oxalaticus</name>
    <dbReference type="NCBI Taxonomy" id="96344"/>
    <lineage>
        <taxon>Bacteria</taxon>
        <taxon>Pseudomonadati</taxon>
        <taxon>Pseudomonadota</taxon>
        <taxon>Betaproteobacteria</taxon>
        <taxon>Burkholderiales</taxon>
        <taxon>Burkholderiaceae</taxon>
        <taxon>Cupriavidus</taxon>
    </lineage>
</organism>
<accession>A0A375G8V9</accession>
<sequence length="77" mass="8774">MITDDSIFSPHAPKVAIIDSAISPENAYLSIFCFHIVRFCRSQRIMKTLSTYSSETARIFEKNSLILNKQQKIPPLT</sequence>
<evidence type="ECO:0000313" key="1">
    <source>
        <dbReference type="EMBL" id="SPC14219.1"/>
    </source>
</evidence>
<comment type="caution">
    <text evidence="1">The sequence shown here is derived from an EMBL/GenBank/DDBJ whole genome shotgun (WGS) entry which is preliminary data.</text>
</comment>
<protein>
    <submittedName>
        <fullName evidence="1">Uncharacterized protein</fullName>
    </submittedName>
</protein>
<proteinExistence type="predicted"/>
<gene>
    <name evidence="1" type="ORF">CO2235_200075</name>
</gene>
<dbReference type="AlphaFoldDB" id="A0A375G8V9"/>
<dbReference type="EMBL" id="OGUS01000121">
    <property type="protein sequence ID" value="SPC14219.1"/>
    <property type="molecule type" value="Genomic_DNA"/>
</dbReference>
<reference evidence="1" key="1">
    <citation type="submission" date="2018-01" db="EMBL/GenBank/DDBJ databases">
        <authorList>
            <person name="Clerissi C."/>
        </authorList>
    </citation>
    <scope>NUCLEOTIDE SEQUENCE</scope>
    <source>
        <strain evidence="1">Cupriavidus oxalaticus LMG 2235</strain>
    </source>
</reference>
<dbReference type="Proteomes" id="UP000256862">
    <property type="component" value="Chromosome CO2235"/>
</dbReference>
<name>A0A375G8V9_9BURK</name>